<sequence length="189" mass="21899">MLNHTGTKVIETPRLILRPFKISDASMMYQNWASDDEVTKYLTWPTHSDIFVTKTILQMWVEGYKNKDYYQWAIELKKTGEVIGSLSLFNINNHDENAEVGYCISRDYWNQGIVTEAFNGLIKLAFEEIGFARLTARHDVLNPASGRVMEKCGLTYEGTLRKISKNQAGQLVDCKYYSILKEEYDEKQF</sequence>
<dbReference type="Gene3D" id="3.40.630.30">
    <property type="match status" value="1"/>
</dbReference>
<comment type="caution">
    <text evidence="2">The sequence shown here is derived from an EMBL/GenBank/DDBJ whole genome shotgun (WGS) entry which is preliminary data.</text>
</comment>
<proteinExistence type="predicted"/>
<evidence type="ECO:0000259" key="1">
    <source>
        <dbReference type="PROSITE" id="PS51186"/>
    </source>
</evidence>
<dbReference type="PROSITE" id="PS51186">
    <property type="entry name" value="GNAT"/>
    <property type="match status" value="1"/>
</dbReference>
<dbReference type="GeneID" id="60059199"/>
<dbReference type="RefSeq" id="WP_006783222.1">
    <property type="nucleotide sequence ID" value="NZ_CABJBH010000001.1"/>
</dbReference>
<reference evidence="2 3" key="1">
    <citation type="journal article" date="2019" name="Nat. Med.">
        <title>A library of human gut bacterial isolates paired with longitudinal multiomics data enables mechanistic microbiome research.</title>
        <authorList>
            <person name="Poyet M."/>
            <person name="Groussin M."/>
            <person name="Gibbons S.M."/>
            <person name="Avila-Pacheco J."/>
            <person name="Jiang X."/>
            <person name="Kearney S.M."/>
            <person name="Perrotta A.R."/>
            <person name="Berdy B."/>
            <person name="Zhao S."/>
            <person name="Lieberman T.D."/>
            <person name="Swanson P.K."/>
            <person name="Smith M."/>
            <person name="Roesemann S."/>
            <person name="Alexander J.E."/>
            <person name="Rich S.A."/>
            <person name="Livny J."/>
            <person name="Vlamakis H."/>
            <person name="Clish C."/>
            <person name="Bullock K."/>
            <person name="Deik A."/>
            <person name="Scott J."/>
            <person name="Pierce K.A."/>
            <person name="Xavier R.J."/>
            <person name="Alm E.J."/>
        </authorList>
    </citation>
    <scope>NUCLEOTIDE SEQUENCE [LARGE SCALE GENOMIC DNA]</scope>
    <source>
        <strain evidence="2 3">BIOML-A198</strain>
    </source>
</reference>
<feature type="domain" description="N-acetyltransferase" evidence="1">
    <location>
        <begin position="15"/>
        <end position="183"/>
    </location>
</feature>
<dbReference type="GO" id="GO:0016747">
    <property type="term" value="F:acyltransferase activity, transferring groups other than amino-acyl groups"/>
    <property type="evidence" value="ECO:0007669"/>
    <property type="project" value="InterPro"/>
</dbReference>
<accession>A0A9X4XH42</accession>
<protein>
    <submittedName>
        <fullName evidence="2">GNAT family N-acetyltransferase</fullName>
    </submittedName>
</protein>
<dbReference type="InterPro" id="IPR000182">
    <property type="entry name" value="GNAT_dom"/>
</dbReference>
<dbReference type="Pfam" id="PF13302">
    <property type="entry name" value="Acetyltransf_3"/>
    <property type="match status" value="1"/>
</dbReference>
<organism evidence="2 3">
    <name type="scientific">Turicibacter sanguinis</name>
    <dbReference type="NCBI Taxonomy" id="154288"/>
    <lineage>
        <taxon>Bacteria</taxon>
        <taxon>Bacillati</taxon>
        <taxon>Bacillota</taxon>
        <taxon>Erysipelotrichia</taxon>
        <taxon>Erysipelotrichales</taxon>
        <taxon>Turicibacteraceae</taxon>
        <taxon>Turicibacter</taxon>
    </lineage>
</organism>
<dbReference type="SUPFAM" id="SSF55729">
    <property type="entry name" value="Acyl-CoA N-acyltransferases (Nat)"/>
    <property type="match status" value="1"/>
</dbReference>
<dbReference type="AlphaFoldDB" id="A0A9X4XH42"/>
<name>A0A9X4XH42_9FIRM</name>
<evidence type="ECO:0000313" key="3">
    <source>
        <dbReference type="Proteomes" id="UP000487649"/>
    </source>
</evidence>
<dbReference type="InterPro" id="IPR051531">
    <property type="entry name" value="N-acetyltransferase"/>
</dbReference>
<evidence type="ECO:0000313" key="2">
    <source>
        <dbReference type="EMBL" id="MTK22412.1"/>
    </source>
</evidence>
<dbReference type="PANTHER" id="PTHR43792">
    <property type="entry name" value="GNAT FAMILY, PUTATIVE (AFU_ORTHOLOGUE AFUA_3G00765)-RELATED-RELATED"/>
    <property type="match status" value="1"/>
</dbReference>
<gene>
    <name evidence="2" type="ORF">GMA92_13420</name>
</gene>
<dbReference type="EMBL" id="WMQE01000037">
    <property type="protein sequence ID" value="MTK22412.1"/>
    <property type="molecule type" value="Genomic_DNA"/>
</dbReference>
<dbReference type="Proteomes" id="UP000487649">
    <property type="component" value="Unassembled WGS sequence"/>
</dbReference>
<dbReference type="InterPro" id="IPR016181">
    <property type="entry name" value="Acyl_CoA_acyltransferase"/>
</dbReference>